<evidence type="ECO:0008006" key="4">
    <source>
        <dbReference type="Google" id="ProtNLM"/>
    </source>
</evidence>
<accession>A0A919YMS1</accession>
<dbReference type="EMBL" id="BORT01000054">
    <property type="protein sequence ID" value="GIO51465.1"/>
    <property type="molecule type" value="Genomic_DNA"/>
</dbReference>
<keyword evidence="3" id="KW-1185">Reference proteome</keyword>
<gene>
    <name evidence="2" type="ORF">J34TS1_62300</name>
</gene>
<dbReference type="AlphaFoldDB" id="A0A919YMS1"/>
<evidence type="ECO:0000313" key="2">
    <source>
        <dbReference type="EMBL" id="GIO51465.1"/>
    </source>
</evidence>
<evidence type="ECO:0000256" key="1">
    <source>
        <dbReference type="SAM" id="MobiDB-lite"/>
    </source>
</evidence>
<comment type="caution">
    <text evidence="2">The sequence shown here is derived from an EMBL/GenBank/DDBJ whole genome shotgun (WGS) entry which is preliminary data.</text>
</comment>
<dbReference type="Proteomes" id="UP000682811">
    <property type="component" value="Unassembled WGS sequence"/>
</dbReference>
<sequence>MTKSKKEAIYNKAVPIAQQYMKDNFNADVVFSDNYEFLDPMSSTIVLYGHMSGDKDATFDIMIDHGTFKISQVGGSSKVMDRRVKPDQKNKSSTEDTKK</sequence>
<proteinExistence type="predicted"/>
<evidence type="ECO:0000313" key="3">
    <source>
        <dbReference type="Proteomes" id="UP000682811"/>
    </source>
</evidence>
<feature type="region of interest" description="Disordered" evidence="1">
    <location>
        <begin position="74"/>
        <end position="99"/>
    </location>
</feature>
<organism evidence="2 3">
    <name type="scientific">Paenibacillus azoreducens</name>
    <dbReference type="NCBI Taxonomy" id="116718"/>
    <lineage>
        <taxon>Bacteria</taxon>
        <taxon>Bacillati</taxon>
        <taxon>Bacillota</taxon>
        <taxon>Bacilli</taxon>
        <taxon>Bacillales</taxon>
        <taxon>Paenibacillaceae</taxon>
        <taxon>Paenibacillus</taxon>
    </lineage>
</organism>
<dbReference type="RefSeq" id="WP_212981449.1">
    <property type="nucleotide sequence ID" value="NZ_AP025343.1"/>
</dbReference>
<protein>
    <recommendedName>
        <fullName evidence="4">DUF1433 domain-containing protein</fullName>
    </recommendedName>
</protein>
<name>A0A919YMS1_9BACL</name>
<reference evidence="2 3" key="1">
    <citation type="submission" date="2021-03" db="EMBL/GenBank/DDBJ databases">
        <title>Antimicrobial resistance genes in bacteria isolated from Japanese honey, and their potential for conferring macrolide and lincosamide resistance in the American foulbrood pathogen Paenibacillus larvae.</title>
        <authorList>
            <person name="Okamoto M."/>
            <person name="Kumagai M."/>
            <person name="Kanamori H."/>
            <person name="Takamatsu D."/>
        </authorList>
    </citation>
    <scope>NUCLEOTIDE SEQUENCE [LARGE SCALE GENOMIC DNA]</scope>
    <source>
        <strain evidence="2 3">J34TS1</strain>
    </source>
</reference>
<feature type="compositionally biased region" description="Basic and acidic residues" evidence="1">
    <location>
        <begin position="79"/>
        <end position="99"/>
    </location>
</feature>